<dbReference type="PANTHER" id="PTHR30461">
    <property type="entry name" value="DNA-INVERTASE FROM LAMBDOID PROPHAGE"/>
    <property type="match status" value="1"/>
</dbReference>
<accession>A0A318EMA4</accession>
<dbReference type="InterPro" id="IPR050639">
    <property type="entry name" value="SSR_resolvase"/>
</dbReference>
<feature type="coiled-coil region" evidence="1">
    <location>
        <begin position="464"/>
        <end position="491"/>
    </location>
</feature>
<name>A0A318EMA4_9FIRM</name>
<dbReference type="Pfam" id="PF13408">
    <property type="entry name" value="Zn_ribbon_recom"/>
    <property type="match status" value="1"/>
</dbReference>
<dbReference type="Pfam" id="PF07508">
    <property type="entry name" value="Recombinase"/>
    <property type="match status" value="1"/>
</dbReference>
<dbReference type="Pfam" id="PF00239">
    <property type="entry name" value="Resolvase"/>
    <property type="match status" value="1"/>
</dbReference>
<keyword evidence="1" id="KW-0175">Coiled coil</keyword>
<evidence type="ECO:0000256" key="1">
    <source>
        <dbReference type="SAM" id="Coils"/>
    </source>
</evidence>
<dbReference type="AlphaFoldDB" id="A0A318EMA4"/>
<proteinExistence type="predicted"/>
<sequence length="557" mass="64712">MARTKNRGFEEKISASQNIRWKLAQYIRLSKEDINRGKDDSNSVTNQKALLDDYYQQHIDEFESTQPPYVDDGYTGTDTNRDSFQRLLSDIYAKKVNCVIVKDLSRLSRNYTDAGSLIENLFVQMNVRFISLAEGIDSYLNPDSISNLIVPITNVINDNFCYQTSKKIRQVFDMKRRNGEFIGGFAAYGYMKNPKDKNALIVDEEAAEIVKNIYEWFLDGMSKNAIVHNLNDRGILCPSEYKKSKGLNYQNPSGSERPLWSAKTVSDILKNRLYVGDMVQGRQRVKSYKIHTQEQVPENEWYIVENTHEPIIEQPIFEKVQELLKRDTRTAPQKKKLYLFSGFLRCADCGKAMSRSQVKGMVYYFCRTYKDQSKTACTKHSVKHNRLEAAVLYAIQQQVYLAVHYANTLEYISTAPLQKSQSIRIEALIDAKEKERYKIMRYKQSIYQDWKDGEITHSDYRHMSEDYERQIAALGEVLKNLNAEREELQNGITAESPCLVVFKKFENIDKLTREVLVELVDHIKVHENGNISVKFKFADELRRIMEYIEINTQSEAV</sequence>
<dbReference type="InterPro" id="IPR025827">
    <property type="entry name" value="Zn_ribbon_recom_dom"/>
</dbReference>
<dbReference type="PROSITE" id="PS51737">
    <property type="entry name" value="RECOMBINASE_DNA_BIND"/>
    <property type="match status" value="1"/>
</dbReference>
<dbReference type="SMART" id="SM00857">
    <property type="entry name" value="Resolvase"/>
    <property type="match status" value="1"/>
</dbReference>
<dbReference type="InterPro" id="IPR038109">
    <property type="entry name" value="DNA_bind_recomb_sf"/>
</dbReference>
<dbReference type="InterPro" id="IPR011109">
    <property type="entry name" value="DNA_bind_recombinase_dom"/>
</dbReference>
<gene>
    <name evidence="3" type="ORF">C8E03_105229</name>
</gene>
<dbReference type="EMBL" id="QICS01000005">
    <property type="protein sequence ID" value="PXV90319.1"/>
    <property type="molecule type" value="Genomic_DNA"/>
</dbReference>
<protein>
    <submittedName>
        <fullName evidence="3">DNA invertase Pin-like site-specific DNA recombinase</fullName>
    </submittedName>
</protein>
<organism evidence="3 4">
    <name type="scientific">Lachnotalea glycerini</name>
    <dbReference type="NCBI Taxonomy" id="1763509"/>
    <lineage>
        <taxon>Bacteria</taxon>
        <taxon>Bacillati</taxon>
        <taxon>Bacillota</taxon>
        <taxon>Clostridia</taxon>
        <taxon>Lachnospirales</taxon>
        <taxon>Lachnospiraceae</taxon>
        <taxon>Lachnotalea</taxon>
    </lineage>
</organism>
<evidence type="ECO:0000313" key="4">
    <source>
        <dbReference type="Proteomes" id="UP000247523"/>
    </source>
</evidence>
<dbReference type="GO" id="GO:0003677">
    <property type="term" value="F:DNA binding"/>
    <property type="evidence" value="ECO:0007669"/>
    <property type="project" value="InterPro"/>
</dbReference>
<feature type="domain" description="Recombinase" evidence="2">
    <location>
        <begin position="187"/>
        <end position="330"/>
    </location>
</feature>
<comment type="caution">
    <text evidence="3">The sequence shown here is derived from an EMBL/GenBank/DDBJ whole genome shotgun (WGS) entry which is preliminary data.</text>
</comment>
<reference evidence="3 4" key="1">
    <citation type="submission" date="2018-05" db="EMBL/GenBank/DDBJ databases">
        <title>Genomic Encyclopedia of Type Strains, Phase IV (KMG-IV): sequencing the most valuable type-strain genomes for metagenomic binning, comparative biology and taxonomic classification.</title>
        <authorList>
            <person name="Goeker M."/>
        </authorList>
    </citation>
    <scope>NUCLEOTIDE SEQUENCE [LARGE SCALE GENOMIC DNA]</scope>
    <source>
        <strain evidence="3 4">DSM 28816</strain>
    </source>
</reference>
<evidence type="ECO:0000313" key="3">
    <source>
        <dbReference type="EMBL" id="PXV90319.1"/>
    </source>
</evidence>
<dbReference type="SUPFAM" id="SSF53041">
    <property type="entry name" value="Resolvase-like"/>
    <property type="match status" value="1"/>
</dbReference>
<evidence type="ECO:0000259" key="2">
    <source>
        <dbReference type="PROSITE" id="PS51737"/>
    </source>
</evidence>
<dbReference type="Proteomes" id="UP000247523">
    <property type="component" value="Unassembled WGS sequence"/>
</dbReference>
<dbReference type="PANTHER" id="PTHR30461:SF23">
    <property type="entry name" value="DNA RECOMBINASE-RELATED"/>
    <property type="match status" value="1"/>
</dbReference>
<dbReference type="InterPro" id="IPR006119">
    <property type="entry name" value="Resolv_N"/>
</dbReference>
<dbReference type="InterPro" id="IPR036162">
    <property type="entry name" value="Resolvase-like_N_sf"/>
</dbReference>
<dbReference type="Gene3D" id="3.40.50.1390">
    <property type="entry name" value="Resolvase, N-terminal catalytic domain"/>
    <property type="match status" value="1"/>
</dbReference>
<dbReference type="Gene3D" id="3.90.1750.20">
    <property type="entry name" value="Putative Large Serine Recombinase, Chain B, Domain 2"/>
    <property type="match status" value="1"/>
</dbReference>
<dbReference type="GO" id="GO:0000150">
    <property type="term" value="F:DNA strand exchange activity"/>
    <property type="evidence" value="ECO:0007669"/>
    <property type="project" value="InterPro"/>
</dbReference>
<dbReference type="RefSeq" id="WP_110291151.1">
    <property type="nucleotide sequence ID" value="NZ_QICS01000005.1"/>
</dbReference>